<proteinExistence type="predicted"/>
<organism evidence="1 2">
    <name type="scientific">Stephanodiscus triporus</name>
    <dbReference type="NCBI Taxonomy" id="2934178"/>
    <lineage>
        <taxon>Eukaryota</taxon>
        <taxon>Sar</taxon>
        <taxon>Stramenopiles</taxon>
        <taxon>Ochrophyta</taxon>
        <taxon>Bacillariophyta</taxon>
        <taxon>Coscinodiscophyceae</taxon>
        <taxon>Thalassiosirophycidae</taxon>
        <taxon>Stephanodiscales</taxon>
        <taxon>Stephanodiscaceae</taxon>
        <taxon>Stephanodiscus</taxon>
    </lineage>
</organism>
<protein>
    <submittedName>
        <fullName evidence="1">Uncharacterized protein</fullName>
    </submittedName>
</protein>
<sequence length="168" mass="18282">MVSKEEIAEINAYFRGRMAESKMIWSTRGKDVRIAAHAAGAASGPTAKTWHQMSEMPFVVGFGFCAVLALWAQTKFTDEIDMRKESLASLSKLILDLRQDVAGLDYSTETNRTALPLAAATTTDVVDGRNDIELVSGTSSATSLTEENGAGRGTRIRLLWGEESPRPK</sequence>
<dbReference type="Proteomes" id="UP001530315">
    <property type="component" value="Unassembled WGS sequence"/>
</dbReference>
<evidence type="ECO:0000313" key="2">
    <source>
        <dbReference type="Proteomes" id="UP001530315"/>
    </source>
</evidence>
<comment type="caution">
    <text evidence="1">The sequence shown here is derived from an EMBL/GenBank/DDBJ whole genome shotgun (WGS) entry which is preliminary data.</text>
</comment>
<dbReference type="EMBL" id="JALLAZ020000397">
    <property type="protein sequence ID" value="KAL3796171.1"/>
    <property type="molecule type" value="Genomic_DNA"/>
</dbReference>
<evidence type="ECO:0000313" key="1">
    <source>
        <dbReference type="EMBL" id="KAL3796171.1"/>
    </source>
</evidence>
<dbReference type="AlphaFoldDB" id="A0ABD3Q927"/>
<name>A0ABD3Q927_9STRA</name>
<gene>
    <name evidence="1" type="ORF">ACHAW5_009873</name>
</gene>
<accession>A0ABD3Q927</accession>
<keyword evidence="2" id="KW-1185">Reference proteome</keyword>
<reference evidence="1 2" key="1">
    <citation type="submission" date="2024-10" db="EMBL/GenBank/DDBJ databases">
        <title>Updated reference genomes for cyclostephanoid diatoms.</title>
        <authorList>
            <person name="Roberts W.R."/>
            <person name="Alverson A.J."/>
        </authorList>
    </citation>
    <scope>NUCLEOTIDE SEQUENCE [LARGE SCALE GENOMIC DNA]</scope>
    <source>
        <strain evidence="1 2">AJA276-08</strain>
    </source>
</reference>